<evidence type="ECO:0000256" key="2">
    <source>
        <dbReference type="ARBA" id="ARBA00007656"/>
    </source>
</evidence>
<dbReference type="InterPro" id="IPR000297">
    <property type="entry name" value="PPIase_PpiC"/>
</dbReference>
<dbReference type="RefSeq" id="WP_273595367.1">
    <property type="nucleotide sequence ID" value="NZ_JAQQXS010000002.1"/>
</dbReference>
<comment type="catalytic activity">
    <reaction evidence="1">
        <text>[protein]-peptidylproline (omega=180) = [protein]-peptidylproline (omega=0)</text>
        <dbReference type="Rhea" id="RHEA:16237"/>
        <dbReference type="Rhea" id="RHEA-COMP:10747"/>
        <dbReference type="Rhea" id="RHEA-COMP:10748"/>
        <dbReference type="ChEBI" id="CHEBI:83833"/>
        <dbReference type="ChEBI" id="CHEBI:83834"/>
        <dbReference type="EC" id="5.2.1.8"/>
    </reaction>
</comment>
<evidence type="ECO:0000256" key="5">
    <source>
        <dbReference type="ARBA" id="ARBA00023110"/>
    </source>
</evidence>
<dbReference type="PANTHER" id="PTHR47245:SF1">
    <property type="entry name" value="FOLDASE PROTEIN PRSA"/>
    <property type="match status" value="1"/>
</dbReference>
<dbReference type="EMBL" id="JAQQXS010000002">
    <property type="protein sequence ID" value="MDC8784019.1"/>
    <property type="molecule type" value="Genomic_DNA"/>
</dbReference>
<dbReference type="PROSITE" id="PS50198">
    <property type="entry name" value="PPIC_PPIASE_2"/>
    <property type="match status" value="1"/>
</dbReference>
<accession>A0ABT5KM79</accession>
<evidence type="ECO:0000256" key="1">
    <source>
        <dbReference type="ARBA" id="ARBA00000971"/>
    </source>
</evidence>
<proteinExistence type="inferred from homology"/>
<protein>
    <recommendedName>
        <fullName evidence="3">peptidylprolyl isomerase</fullName>
        <ecNumber evidence="3">5.2.1.8</ecNumber>
    </recommendedName>
</protein>
<evidence type="ECO:0000256" key="8">
    <source>
        <dbReference type="SAM" id="SignalP"/>
    </source>
</evidence>
<dbReference type="Pfam" id="PF13616">
    <property type="entry name" value="Rotamase_3"/>
    <property type="match status" value="1"/>
</dbReference>
<dbReference type="InterPro" id="IPR027304">
    <property type="entry name" value="Trigger_fact/SurA_dom_sf"/>
</dbReference>
<dbReference type="PANTHER" id="PTHR47245">
    <property type="entry name" value="PEPTIDYLPROLYL ISOMERASE"/>
    <property type="match status" value="1"/>
</dbReference>
<name>A0ABT5KM79_9BURK</name>
<feature type="signal peptide" evidence="8">
    <location>
        <begin position="1"/>
        <end position="25"/>
    </location>
</feature>
<keyword evidence="6 7" id="KW-0413">Isomerase</keyword>
<organism evidence="10 11">
    <name type="scientific">Roseateles koreensis</name>
    <dbReference type="NCBI Taxonomy" id="2987526"/>
    <lineage>
        <taxon>Bacteria</taxon>
        <taxon>Pseudomonadati</taxon>
        <taxon>Pseudomonadota</taxon>
        <taxon>Betaproteobacteria</taxon>
        <taxon>Burkholderiales</taxon>
        <taxon>Sphaerotilaceae</taxon>
        <taxon>Roseateles</taxon>
    </lineage>
</organism>
<dbReference type="SUPFAM" id="SSF54534">
    <property type="entry name" value="FKBP-like"/>
    <property type="match status" value="1"/>
</dbReference>
<evidence type="ECO:0000256" key="3">
    <source>
        <dbReference type="ARBA" id="ARBA00013194"/>
    </source>
</evidence>
<dbReference type="Proteomes" id="UP001219862">
    <property type="component" value="Unassembled WGS sequence"/>
</dbReference>
<sequence>MKKFVLAASVVALMSAALLPMSASAQNLAIVNGKPVPKARAEALISQVTKSGQQPRTPELEAQVKDEVVLREIFMQEAAKKGIPASADYQAQLEMAKQSIMIRELFAEYAKKNPVADADAKAEYDKFKAQNSGQEYRARHILVEKEDEAKALIAQIKAGAKFEDLAKANSKDPGSAANGGDLDWANGNSYVPEFTKALASLKKGEMTQEPVKSQFGYHIILLEDTRDAQFPAFDDVKGQIVQRLQQQKLAAYQKDLRDKAKTDYKFAQ</sequence>
<dbReference type="InterPro" id="IPR050245">
    <property type="entry name" value="PrsA_foldase"/>
</dbReference>
<gene>
    <name evidence="10" type="ORF">PRZ01_02300</name>
</gene>
<keyword evidence="11" id="KW-1185">Reference proteome</keyword>
<evidence type="ECO:0000313" key="11">
    <source>
        <dbReference type="Proteomes" id="UP001219862"/>
    </source>
</evidence>
<dbReference type="EC" id="5.2.1.8" evidence="3"/>
<keyword evidence="4 8" id="KW-0732">Signal</keyword>
<reference evidence="10 11" key="1">
    <citation type="submission" date="2022-10" db="EMBL/GenBank/DDBJ databases">
        <title>paucibacter sp. hw8 Genome sequencing.</title>
        <authorList>
            <person name="Park S."/>
        </authorList>
    </citation>
    <scope>NUCLEOTIDE SEQUENCE [LARGE SCALE GENOMIC DNA]</scope>
    <source>
        <strain evidence="11">hw8</strain>
    </source>
</reference>
<keyword evidence="5 7" id="KW-0697">Rotamase</keyword>
<dbReference type="SUPFAM" id="SSF109998">
    <property type="entry name" value="Triger factor/SurA peptide-binding domain-like"/>
    <property type="match status" value="1"/>
</dbReference>
<dbReference type="Gene3D" id="3.10.50.40">
    <property type="match status" value="1"/>
</dbReference>
<evidence type="ECO:0000256" key="6">
    <source>
        <dbReference type="ARBA" id="ARBA00023235"/>
    </source>
</evidence>
<dbReference type="InterPro" id="IPR046357">
    <property type="entry name" value="PPIase_dom_sf"/>
</dbReference>
<feature type="domain" description="PpiC" evidence="9">
    <location>
        <begin position="133"/>
        <end position="224"/>
    </location>
</feature>
<comment type="caution">
    <text evidence="10">The sequence shown here is derived from an EMBL/GenBank/DDBJ whole genome shotgun (WGS) entry which is preliminary data.</text>
</comment>
<evidence type="ECO:0000256" key="4">
    <source>
        <dbReference type="ARBA" id="ARBA00022729"/>
    </source>
</evidence>
<evidence type="ECO:0000313" key="10">
    <source>
        <dbReference type="EMBL" id="MDC8784019.1"/>
    </source>
</evidence>
<comment type="similarity">
    <text evidence="2">Belongs to the PpiC/parvulin rotamase family.</text>
</comment>
<evidence type="ECO:0000259" key="9">
    <source>
        <dbReference type="PROSITE" id="PS50198"/>
    </source>
</evidence>
<feature type="chain" id="PRO_5045053913" description="peptidylprolyl isomerase" evidence="8">
    <location>
        <begin position="26"/>
        <end position="268"/>
    </location>
</feature>
<dbReference type="GO" id="GO:0003755">
    <property type="term" value="F:peptidyl-prolyl cis-trans isomerase activity"/>
    <property type="evidence" value="ECO:0007669"/>
    <property type="project" value="UniProtKB-EC"/>
</dbReference>
<evidence type="ECO:0000256" key="7">
    <source>
        <dbReference type="PROSITE-ProRule" id="PRU00278"/>
    </source>
</evidence>